<dbReference type="Pfam" id="PF01145">
    <property type="entry name" value="Band_7"/>
    <property type="match status" value="1"/>
</dbReference>
<feature type="signal peptide" evidence="9">
    <location>
        <begin position="1"/>
        <end position="23"/>
    </location>
</feature>
<comment type="caution">
    <text evidence="11">The sequence shown here is derived from an EMBL/GenBank/DDBJ whole genome shotgun (WGS) entry which is preliminary data.</text>
</comment>
<evidence type="ECO:0000259" key="10">
    <source>
        <dbReference type="SMART" id="SM00244"/>
    </source>
</evidence>
<dbReference type="EMBL" id="JAKMXF010000360">
    <property type="protein sequence ID" value="KAI6646196.1"/>
    <property type="molecule type" value="Genomic_DNA"/>
</dbReference>
<dbReference type="GO" id="GO:0015485">
    <property type="term" value="F:cholesterol binding"/>
    <property type="evidence" value="ECO:0007669"/>
    <property type="project" value="TreeGrafter"/>
</dbReference>
<comment type="similarity">
    <text evidence="2">Belongs to the band 7/mec-2 family.</text>
</comment>
<dbReference type="SUPFAM" id="SSF117892">
    <property type="entry name" value="Band 7/SPFH domain"/>
    <property type="match status" value="1"/>
</dbReference>
<evidence type="ECO:0000256" key="3">
    <source>
        <dbReference type="ARBA" id="ARBA00022692"/>
    </source>
</evidence>
<evidence type="ECO:0000256" key="6">
    <source>
        <dbReference type="ARBA" id="ARBA00022989"/>
    </source>
</evidence>
<keyword evidence="6" id="KW-1133">Transmembrane helix</keyword>
<dbReference type="InterPro" id="IPR033294">
    <property type="entry name" value="Erlin1/2"/>
</dbReference>
<evidence type="ECO:0000256" key="5">
    <source>
        <dbReference type="ARBA" id="ARBA00022968"/>
    </source>
</evidence>
<name>A0AAV7JBV1_9METZ</name>
<keyword evidence="7" id="KW-0472">Membrane</keyword>
<keyword evidence="12" id="KW-1185">Reference proteome</keyword>
<keyword evidence="8" id="KW-0325">Glycoprotein</keyword>
<evidence type="ECO:0000256" key="9">
    <source>
        <dbReference type="SAM" id="SignalP"/>
    </source>
</evidence>
<dbReference type="GO" id="GO:0031625">
    <property type="term" value="F:ubiquitin protein ligase binding"/>
    <property type="evidence" value="ECO:0007669"/>
    <property type="project" value="InterPro"/>
</dbReference>
<dbReference type="GO" id="GO:0032933">
    <property type="term" value="P:SREBP signaling pathway"/>
    <property type="evidence" value="ECO:0007669"/>
    <property type="project" value="TreeGrafter"/>
</dbReference>
<dbReference type="SMART" id="SM00244">
    <property type="entry name" value="PHB"/>
    <property type="match status" value="1"/>
</dbReference>
<dbReference type="PANTHER" id="PTHR15351">
    <property type="entry name" value="ERLIN (ER LIPID RAFT ASSOCIATED PROTEIN) HOMOLOG"/>
    <property type="match status" value="1"/>
</dbReference>
<organism evidence="11 12">
    <name type="scientific">Oopsacas minuta</name>
    <dbReference type="NCBI Taxonomy" id="111878"/>
    <lineage>
        <taxon>Eukaryota</taxon>
        <taxon>Metazoa</taxon>
        <taxon>Porifera</taxon>
        <taxon>Hexactinellida</taxon>
        <taxon>Hexasterophora</taxon>
        <taxon>Lyssacinosida</taxon>
        <taxon>Leucopsacidae</taxon>
        <taxon>Oopsacas</taxon>
    </lineage>
</organism>
<dbReference type="Gene3D" id="3.30.479.30">
    <property type="entry name" value="Band 7 domain"/>
    <property type="match status" value="1"/>
</dbReference>
<dbReference type="GO" id="GO:0005789">
    <property type="term" value="C:endoplasmic reticulum membrane"/>
    <property type="evidence" value="ECO:0007669"/>
    <property type="project" value="UniProtKB-SubCell"/>
</dbReference>
<proteinExistence type="inferred from homology"/>
<dbReference type="AlphaFoldDB" id="A0AAV7JBV1"/>
<accession>A0AAV7JBV1</accession>
<dbReference type="GO" id="GO:0032991">
    <property type="term" value="C:protein-containing complex"/>
    <property type="evidence" value="ECO:0007669"/>
    <property type="project" value="UniProtKB-ARBA"/>
</dbReference>
<dbReference type="InterPro" id="IPR001107">
    <property type="entry name" value="Band_7"/>
</dbReference>
<sequence length="326" mass="36953">MLAPIIIGSIAVCGFLLLNSVHQIEEGHVGVYFRGGALLSAISEPGYNIKLPFITMYRSVQTTLQTDEVKNVPCGTSGGVMIYFDRVEVVNILDYDAVYTIVKKYTADYDRTLIFNKVHHELNQFCSSHTLQEVYIDYFDQIDENLRTALQKELTQMAPGLLVQAVRVTKPKIPETIRQNYESMEGEKTKLLISTQKQKVIEKEAETERKRAIIEAEKQAQVARIQLEQKILEKDSLRKMSEIEDMTHVAKEKAIADAKYYSAEREAVANKMTLTPQYLELSRYKSLTQNAKLYFGSSLPQFLTQLTGDDIGTIKGFGSDSEKNEN</sequence>
<evidence type="ECO:0000256" key="7">
    <source>
        <dbReference type="ARBA" id="ARBA00023136"/>
    </source>
</evidence>
<dbReference type="PANTHER" id="PTHR15351:SF3">
    <property type="entry name" value="ERLIN"/>
    <property type="match status" value="1"/>
</dbReference>
<dbReference type="Proteomes" id="UP001165289">
    <property type="component" value="Unassembled WGS sequence"/>
</dbReference>
<keyword evidence="4" id="KW-0256">Endoplasmic reticulum</keyword>
<keyword evidence="5" id="KW-0735">Signal-anchor</keyword>
<evidence type="ECO:0000256" key="1">
    <source>
        <dbReference type="ARBA" id="ARBA00004648"/>
    </source>
</evidence>
<gene>
    <name evidence="11" type="ORF">LOD99_9403</name>
</gene>
<reference evidence="11 12" key="1">
    <citation type="journal article" date="2023" name="BMC Biol.">
        <title>The compact genome of the sponge Oopsacas minuta (Hexactinellida) is lacking key metazoan core genes.</title>
        <authorList>
            <person name="Santini S."/>
            <person name="Schenkelaars Q."/>
            <person name="Jourda C."/>
            <person name="Duchesne M."/>
            <person name="Belahbib H."/>
            <person name="Rocher C."/>
            <person name="Selva M."/>
            <person name="Riesgo A."/>
            <person name="Vervoort M."/>
            <person name="Leys S.P."/>
            <person name="Kodjabachian L."/>
            <person name="Le Bivic A."/>
            <person name="Borchiellini C."/>
            <person name="Claverie J.M."/>
            <person name="Renard E."/>
        </authorList>
    </citation>
    <scope>NUCLEOTIDE SEQUENCE [LARGE SCALE GENOMIC DNA]</scope>
    <source>
        <strain evidence="11">SPO-2</strain>
    </source>
</reference>
<comment type="subcellular location">
    <subcellularLocation>
        <location evidence="1">Endoplasmic reticulum membrane</location>
        <topology evidence="1">Single-pass type II membrane protein</topology>
    </subcellularLocation>
</comment>
<dbReference type="InterPro" id="IPR036013">
    <property type="entry name" value="Band_7/SPFH_dom_sf"/>
</dbReference>
<evidence type="ECO:0000313" key="12">
    <source>
        <dbReference type="Proteomes" id="UP001165289"/>
    </source>
</evidence>
<evidence type="ECO:0000256" key="8">
    <source>
        <dbReference type="ARBA" id="ARBA00023180"/>
    </source>
</evidence>
<keyword evidence="3" id="KW-0812">Transmembrane</keyword>
<feature type="chain" id="PRO_5043933452" evidence="9">
    <location>
        <begin position="24"/>
        <end position="326"/>
    </location>
</feature>
<keyword evidence="9" id="KW-0732">Signal</keyword>
<evidence type="ECO:0000313" key="11">
    <source>
        <dbReference type="EMBL" id="KAI6646196.1"/>
    </source>
</evidence>
<feature type="domain" description="Band 7" evidence="10">
    <location>
        <begin position="19"/>
        <end position="185"/>
    </location>
</feature>
<dbReference type="CDD" id="cd03406">
    <property type="entry name" value="SPFH_like_u3"/>
    <property type="match status" value="1"/>
</dbReference>
<evidence type="ECO:0000256" key="2">
    <source>
        <dbReference type="ARBA" id="ARBA00008164"/>
    </source>
</evidence>
<evidence type="ECO:0000256" key="4">
    <source>
        <dbReference type="ARBA" id="ARBA00022824"/>
    </source>
</evidence>
<dbReference type="FunFam" id="3.30.479.30:FF:000009">
    <property type="entry name" value="Erlin-2 isoform 1"/>
    <property type="match status" value="1"/>
</dbReference>
<protein>
    <submittedName>
        <fullName evidence="11">Erlin-1-like</fullName>
    </submittedName>
</protein>